<dbReference type="AlphaFoldDB" id="A0A3B6RCC6"/>
<proteinExistence type="predicted"/>
<dbReference type="EnsemblPlants" id="TraesCS7A02G079800.1">
    <property type="protein sequence ID" value="TraesCS7A02G079800.1"/>
    <property type="gene ID" value="TraesCS7A02G079800"/>
</dbReference>
<reference evidence="1" key="2">
    <citation type="submission" date="2018-10" db="UniProtKB">
        <authorList>
            <consortium name="EnsemblPlants"/>
        </authorList>
    </citation>
    <scope>IDENTIFICATION</scope>
</reference>
<dbReference type="Gramene" id="TraesCLE_scaffold_060600_01G000100.1">
    <property type="protein sequence ID" value="TraesCLE_scaffold_060600_01G000100.1"/>
    <property type="gene ID" value="TraesCLE_scaffold_060600_01G000100"/>
</dbReference>
<dbReference type="Gramene" id="TraesCS7A02G079800.1">
    <property type="protein sequence ID" value="TraesCS7A02G079800.1"/>
    <property type="gene ID" value="TraesCS7A02G079800"/>
</dbReference>
<evidence type="ECO:0000313" key="1">
    <source>
        <dbReference type="EnsemblPlants" id="TraesCS7A02G079800.1"/>
    </source>
</evidence>
<dbReference type="Gramene" id="TraesWEE_scaffold_005857_01G000200.1">
    <property type="protein sequence ID" value="TraesWEE_scaffold_005857_01G000200.1"/>
    <property type="gene ID" value="TraesWEE_scaffold_005857_01G000200"/>
</dbReference>
<dbReference type="Gramene" id="TraesCAD_scaffold_144534_01G000100.1">
    <property type="protein sequence ID" value="TraesCAD_scaffold_144534_01G000100.1"/>
    <property type="gene ID" value="TraesCAD_scaffold_144534_01G000100"/>
</dbReference>
<keyword evidence="2" id="KW-1185">Reference proteome</keyword>
<dbReference type="Proteomes" id="UP000019116">
    <property type="component" value="Chromosome 7A"/>
</dbReference>
<evidence type="ECO:0000313" key="2">
    <source>
        <dbReference type="Proteomes" id="UP000019116"/>
    </source>
</evidence>
<reference evidence="1" key="1">
    <citation type="submission" date="2018-08" db="EMBL/GenBank/DDBJ databases">
        <authorList>
            <person name="Rossello M."/>
        </authorList>
    </citation>
    <scope>NUCLEOTIDE SEQUENCE [LARGE SCALE GENOMIC DNA]</scope>
    <source>
        <strain evidence="1">cv. Chinese Spring</strain>
    </source>
</reference>
<name>A0A3B6RCC6_WHEAT</name>
<dbReference type="SMR" id="A0A3B6RCC6"/>
<accession>A0A3B6RCC6</accession>
<dbReference type="Gramene" id="TraesROB_scaffold_070492_01G000100.1">
    <property type="protein sequence ID" value="TraesROB_scaffold_070492_01G000100.1"/>
    <property type="gene ID" value="TraesROB_scaffold_070492_01G000100"/>
</dbReference>
<sequence length="106" mass="11922">MGSDRIGTRRRLRGTRSGCRVWMRSLPRPRPLFLEADAALSGRNPSVSRGVTWTPTSFMFGRWRATGGIDSPRGLRLLEEMQQLKDAQVLDEMPLSQSAISGYIGW</sequence>
<dbReference type="Gramene" id="TraesCS7A03G0186200.1">
    <property type="protein sequence ID" value="TraesCS7A03G0186200.1.CDS"/>
    <property type="gene ID" value="TraesCS7A03G0186200"/>
</dbReference>
<organism evidence="1">
    <name type="scientific">Triticum aestivum</name>
    <name type="common">Wheat</name>
    <dbReference type="NCBI Taxonomy" id="4565"/>
    <lineage>
        <taxon>Eukaryota</taxon>
        <taxon>Viridiplantae</taxon>
        <taxon>Streptophyta</taxon>
        <taxon>Embryophyta</taxon>
        <taxon>Tracheophyta</taxon>
        <taxon>Spermatophyta</taxon>
        <taxon>Magnoliopsida</taxon>
        <taxon>Liliopsida</taxon>
        <taxon>Poales</taxon>
        <taxon>Poaceae</taxon>
        <taxon>BOP clade</taxon>
        <taxon>Pooideae</taxon>
        <taxon>Triticodae</taxon>
        <taxon>Triticeae</taxon>
        <taxon>Triticinae</taxon>
        <taxon>Triticum</taxon>
    </lineage>
</organism>
<protein>
    <submittedName>
        <fullName evidence="1">Uncharacterized protein</fullName>
    </submittedName>
</protein>